<dbReference type="Proteomes" id="UP000011648">
    <property type="component" value="Unassembled WGS sequence"/>
</dbReference>
<evidence type="ECO:0000313" key="2">
    <source>
        <dbReference type="EMBL" id="ELY92225.1"/>
    </source>
</evidence>
<dbReference type="Pfam" id="PF13686">
    <property type="entry name" value="DrsE_2"/>
    <property type="match status" value="1"/>
</dbReference>
<sequence>MCTEPTQPAAVDNDRAASEIDAADGNERSADTDESPSYSEPRTHVAELEARVAEMEAELDDEGPPKLSIIATKGTLDMAYPPLILASTAAAFGYDVTVFHTFWGLDILHEENSKTLGLSSVGNPTMPVPNAIATLPGMDRMTTKMMKKRIEDNDTATIDELIETALEMNVEFQACQMTMDLMGYDEADFYEGVTVGVGAASAVQDMADADVQLLV</sequence>
<dbReference type="EMBL" id="AOIL01000032">
    <property type="protein sequence ID" value="ELY92225.1"/>
    <property type="molecule type" value="Genomic_DNA"/>
</dbReference>
<dbReference type="Gene3D" id="3.40.1260.10">
    <property type="entry name" value="DsrEFH-like"/>
    <property type="match status" value="1"/>
</dbReference>
<dbReference type="OrthoDB" id="69354at2157"/>
<dbReference type="SUPFAM" id="SSF75169">
    <property type="entry name" value="DsrEFH-like"/>
    <property type="match status" value="1"/>
</dbReference>
<organism evidence="2 3">
    <name type="scientific">Natrialba taiwanensis DSM 12281</name>
    <dbReference type="NCBI Taxonomy" id="1230458"/>
    <lineage>
        <taxon>Archaea</taxon>
        <taxon>Methanobacteriati</taxon>
        <taxon>Methanobacteriota</taxon>
        <taxon>Stenosarchaea group</taxon>
        <taxon>Halobacteria</taxon>
        <taxon>Halobacteriales</taxon>
        <taxon>Natrialbaceae</taxon>
        <taxon>Natrialba</taxon>
    </lineage>
</organism>
<dbReference type="AlphaFoldDB" id="M0A0E1"/>
<dbReference type="RefSeq" id="WP_006825671.1">
    <property type="nucleotide sequence ID" value="NZ_AOIL01000032.1"/>
</dbReference>
<dbReference type="InterPro" id="IPR032836">
    <property type="entry name" value="DsrE2-like"/>
</dbReference>
<dbReference type="CDD" id="cd14653">
    <property type="entry name" value="ZIP_Gal4p-like"/>
    <property type="match status" value="1"/>
</dbReference>
<proteinExistence type="predicted"/>
<dbReference type="PANTHER" id="PTHR34655:SF2">
    <property type="entry name" value="PEROXIREDOXIN FAMILY PROTEIN"/>
    <property type="match status" value="1"/>
</dbReference>
<dbReference type="InterPro" id="IPR027396">
    <property type="entry name" value="DsrEFH-like"/>
</dbReference>
<evidence type="ECO:0008006" key="4">
    <source>
        <dbReference type="Google" id="ProtNLM"/>
    </source>
</evidence>
<gene>
    <name evidence="2" type="ORF">C484_09561</name>
</gene>
<comment type="caution">
    <text evidence="2">The sequence shown here is derived from an EMBL/GenBank/DDBJ whole genome shotgun (WGS) entry which is preliminary data.</text>
</comment>
<keyword evidence="3" id="KW-1185">Reference proteome</keyword>
<reference evidence="2 3" key="1">
    <citation type="journal article" date="2014" name="PLoS Genet.">
        <title>Phylogenetically driven sequencing of extremely halophilic archaea reveals strategies for static and dynamic osmo-response.</title>
        <authorList>
            <person name="Becker E.A."/>
            <person name="Seitzer P.M."/>
            <person name="Tritt A."/>
            <person name="Larsen D."/>
            <person name="Krusor M."/>
            <person name="Yao A.I."/>
            <person name="Wu D."/>
            <person name="Madern D."/>
            <person name="Eisen J.A."/>
            <person name="Darling A.E."/>
            <person name="Facciotti M.T."/>
        </authorList>
    </citation>
    <scope>NUCLEOTIDE SEQUENCE [LARGE SCALE GENOMIC DNA]</scope>
    <source>
        <strain evidence="2 3">DSM 12281</strain>
    </source>
</reference>
<evidence type="ECO:0000313" key="3">
    <source>
        <dbReference type="Proteomes" id="UP000011648"/>
    </source>
</evidence>
<dbReference type="PATRIC" id="fig|1230458.4.peg.1920"/>
<name>M0A0E1_9EURY</name>
<protein>
    <recommendedName>
        <fullName evidence="4">Peroxiredoxin family protein</fullName>
    </recommendedName>
</protein>
<evidence type="ECO:0000256" key="1">
    <source>
        <dbReference type="SAM" id="MobiDB-lite"/>
    </source>
</evidence>
<feature type="region of interest" description="Disordered" evidence="1">
    <location>
        <begin position="1"/>
        <end position="44"/>
    </location>
</feature>
<accession>M0A0E1</accession>
<dbReference type="PANTHER" id="PTHR34655">
    <property type="entry name" value="CONSERVED WITHIN P. AEROPHILUM"/>
    <property type="match status" value="1"/>
</dbReference>
<dbReference type="STRING" id="1230458.C484_09561"/>